<dbReference type="PANTHER" id="PTHR22572">
    <property type="entry name" value="SUGAR-1-PHOSPHATE GUANYL TRANSFERASE"/>
    <property type="match status" value="1"/>
</dbReference>
<evidence type="ECO:0000313" key="3">
    <source>
        <dbReference type="Proteomes" id="UP000093080"/>
    </source>
</evidence>
<comment type="caution">
    <text evidence="2">The sequence shown here is derived from an EMBL/GenBank/DDBJ whole genome shotgun (WGS) entry which is preliminary data.</text>
</comment>
<accession>A0A1B9F428</accession>
<organism evidence="2 3">
    <name type="scientific">Dissulfuribacter thermophilus</name>
    <dbReference type="NCBI Taxonomy" id="1156395"/>
    <lineage>
        <taxon>Bacteria</taxon>
        <taxon>Pseudomonadati</taxon>
        <taxon>Thermodesulfobacteriota</taxon>
        <taxon>Dissulfuribacteria</taxon>
        <taxon>Dissulfuribacterales</taxon>
        <taxon>Dissulfuribacteraceae</taxon>
        <taxon>Dissulfuribacter</taxon>
    </lineage>
</organism>
<proteinExistence type="predicted"/>
<dbReference type="GO" id="GO:0016740">
    <property type="term" value="F:transferase activity"/>
    <property type="evidence" value="ECO:0007669"/>
    <property type="project" value="UniProtKB-KW"/>
</dbReference>
<dbReference type="STRING" id="1156395.DBT_2116"/>
<dbReference type="InterPro" id="IPR029044">
    <property type="entry name" value="Nucleotide-diphossugar_trans"/>
</dbReference>
<sequence>MQAICLAAGLGTRLRPITYHVPKPLFPIAGRPNLGRIIDDLNRSGFQHIVINAFHLKEKIKEYIVSNHPDCVISEEDELLGTGGGIKNASRFLNFSSPILVVNSDVVTNFPYEVLMDYHKGNNAFATLLLTDFGPLNSIKVDDEKVIGINTGYREACLCFTGISVISPEFLSMCPNRYPFSSVDILKEAIKSGKAVRYLQGEKIFKNFFWQDLGTPKGYLKAHELFLNFKGITPPTLHQDLKVIDWAWVDEDVKIPAHTTLCRCVVWPGTEIKTTTSFKDMVLTPYGVLNGG</sequence>
<dbReference type="RefSeq" id="WP_067619993.1">
    <property type="nucleotide sequence ID" value="NZ_MAGO01000011.1"/>
</dbReference>
<dbReference type="SUPFAM" id="SSF53448">
    <property type="entry name" value="Nucleotide-diphospho-sugar transferases"/>
    <property type="match status" value="1"/>
</dbReference>
<dbReference type="Pfam" id="PF00483">
    <property type="entry name" value="NTP_transferase"/>
    <property type="match status" value="1"/>
</dbReference>
<dbReference type="EMBL" id="MAGO01000011">
    <property type="protein sequence ID" value="OCC14574.1"/>
    <property type="molecule type" value="Genomic_DNA"/>
</dbReference>
<keyword evidence="2" id="KW-0808">Transferase</keyword>
<keyword evidence="3" id="KW-1185">Reference proteome</keyword>
<reference evidence="2 3" key="1">
    <citation type="submission" date="2016-06" db="EMBL/GenBank/DDBJ databases">
        <title>Respiratory ammonification of nitrate coupled to the oxidation of elemental sulfur in deep-sea autotrophic thermophilic bacteria.</title>
        <authorList>
            <person name="Slobodkina G.B."/>
            <person name="Mardanov A.V."/>
            <person name="Ravin N.V."/>
            <person name="Frolova A.A."/>
            <person name="Viryasiv M.B."/>
            <person name="Chernyh N.A."/>
            <person name="Bonch-Osmolovskaya E.A."/>
            <person name="Slobodkin A.I."/>
        </authorList>
    </citation>
    <scope>NUCLEOTIDE SEQUENCE [LARGE SCALE GENOMIC DNA]</scope>
    <source>
        <strain evidence="2 3">S69</strain>
    </source>
</reference>
<gene>
    <name evidence="2" type="ORF">DBT_2116</name>
</gene>
<evidence type="ECO:0000259" key="1">
    <source>
        <dbReference type="Pfam" id="PF00483"/>
    </source>
</evidence>
<evidence type="ECO:0000313" key="2">
    <source>
        <dbReference type="EMBL" id="OCC14574.1"/>
    </source>
</evidence>
<dbReference type="InterPro" id="IPR050486">
    <property type="entry name" value="Mannose-1P_guanyltransferase"/>
</dbReference>
<dbReference type="InterPro" id="IPR005835">
    <property type="entry name" value="NTP_transferase_dom"/>
</dbReference>
<name>A0A1B9F428_9BACT</name>
<protein>
    <submittedName>
        <fullName evidence="2">Nucleotidyl transferase</fullName>
    </submittedName>
</protein>
<dbReference type="AlphaFoldDB" id="A0A1B9F428"/>
<dbReference type="Proteomes" id="UP000093080">
    <property type="component" value="Unassembled WGS sequence"/>
</dbReference>
<dbReference type="Gene3D" id="3.90.550.10">
    <property type="entry name" value="Spore Coat Polysaccharide Biosynthesis Protein SpsA, Chain A"/>
    <property type="match status" value="1"/>
</dbReference>
<feature type="domain" description="Nucleotidyl transferase" evidence="1">
    <location>
        <begin position="3"/>
        <end position="129"/>
    </location>
</feature>